<evidence type="ECO:0000313" key="6">
    <source>
        <dbReference type="EMBL" id="KAF8765035.1"/>
    </source>
</evidence>
<organism evidence="6 7">
    <name type="scientific">Argiope bruennichi</name>
    <name type="common">Wasp spider</name>
    <name type="synonym">Aranea bruennichi</name>
    <dbReference type="NCBI Taxonomy" id="94029"/>
    <lineage>
        <taxon>Eukaryota</taxon>
        <taxon>Metazoa</taxon>
        <taxon>Ecdysozoa</taxon>
        <taxon>Arthropoda</taxon>
        <taxon>Chelicerata</taxon>
        <taxon>Arachnida</taxon>
        <taxon>Araneae</taxon>
        <taxon>Araneomorphae</taxon>
        <taxon>Entelegynae</taxon>
        <taxon>Araneoidea</taxon>
        <taxon>Araneidae</taxon>
        <taxon>Argiope</taxon>
    </lineage>
</organism>
<gene>
    <name evidence="6" type="ORF">HNY73_023050</name>
</gene>
<reference evidence="6" key="2">
    <citation type="submission" date="2020-06" db="EMBL/GenBank/DDBJ databases">
        <authorList>
            <person name="Sheffer M."/>
        </authorList>
    </citation>
    <scope>NUCLEOTIDE SEQUENCE</scope>
</reference>
<sequence>MSRLIACLVLLAACALVQAGTNLPHHLHSQADLEDSMVMDDPHSHDGHDMHKDHKMGNMTHDMSHDMMMMMYFHFGVDQYVLFKEWKITTAGGMVASVIGVFLMGMLYEGLKYFREYLFKQYVSSIQFSTVAITGENGRVTQVHKVEKHRMLSWQHAVQTSLHIVQIVVSYFLMLIFMTYNVWLCLAVVFGAGVGYFVFGWKKASVVDITEHCH</sequence>
<accession>A0A8T0E4G2</accession>
<name>A0A8T0E4G2_ARGBR</name>
<keyword evidence="3 4" id="KW-0472">Membrane</keyword>
<keyword evidence="5" id="KW-0732">Signal</keyword>
<dbReference type="InterPro" id="IPR007274">
    <property type="entry name" value="Cop_transporter"/>
</dbReference>
<dbReference type="GO" id="GO:0005375">
    <property type="term" value="F:copper ion transmembrane transporter activity"/>
    <property type="evidence" value="ECO:0007669"/>
    <property type="project" value="UniProtKB-UniRule"/>
</dbReference>
<evidence type="ECO:0000256" key="5">
    <source>
        <dbReference type="SAM" id="SignalP"/>
    </source>
</evidence>
<comment type="subcellular location">
    <subcellularLocation>
        <location evidence="4">Membrane</location>
        <topology evidence="4">Multi-pass membrane protein</topology>
    </subcellularLocation>
</comment>
<dbReference type="Pfam" id="PF04145">
    <property type="entry name" value="Ctr"/>
    <property type="match status" value="1"/>
</dbReference>
<evidence type="ECO:0000256" key="3">
    <source>
        <dbReference type="ARBA" id="ARBA00023136"/>
    </source>
</evidence>
<keyword evidence="7" id="KW-1185">Reference proteome</keyword>
<feature type="transmembrane region" description="Helical" evidence="4">
    <location>
        <begin position="88"/>
        <end position="108"/>
    </location>
</feature>
<dbReference type="EMBL" id="JABXBU010002231">
    <property type="protein sequence ID" value="KAF8765035.1"/>
    <property type="molecule type" value="Genomic_DNA"/>
</dbReference>
<protein>
    <recommendedName>
        <fullName evidence="4">Copper transport protein</fullName>
    </recommendedName>
</protein>
<comment type="similarity">
    <text evidence="4">Belongs to the copper transporter (Ctr) (TC 1.A.56) family. SLC31A subfamily.</text>
</comment>
<comment type="caution">
    <text evidence="6">The sequence shown here is derived from an EMBL/GenBank/DDBJ whole genome shotgun (WGS) entry which is preliminary data.</text>
</comment>
<keyword evidence="2 4" id="KW-1133">Transmembrane helix</keyword>
<evidence type="ECO:0000256" key="2">
    <source>
        <dbReference type="ARBA" id="ARBA00022989"/>
    </source>
</evidence>
<evidence type="ECO:0000256" key="4">
    <source>
        <dbReference type="RuleBase" id="RU367022"/>
    </source>
</evidence>
<dbReference type="PANTHER" id="PTHR12483">
    <property type="entry name" value="SOLUTE CARRIER FAMILY 31 COPPER TRANSPORTERS"/>
    <property type="match status" value="1"/>
</dbReference>
<keyword evidence="4" id="KW-0406">Ion transport</keyword>
<keyword evidence="1 4" id="KW-0812">Transmembrane</keyword>
<keyword evidence="4" id="KW-0187">Copper transport</keyword>
<dbReference type="PANTHER" id="PTHR12483:SF115">
    <property type="entry name" value="COPPER TRANSPORT PROTEIN"/>
    <property type="match status" value="1"/>
</dbReference>
<dbReference type="AlphaFoldDB" id="A0A8T0E4G2"/>
<dbReference type="GO" id="GO:0016020">
    <property type="term" value="C:membrane"/>
    <property type="evidence" value="ECO:0007669"/>
    <property type="project" value="UniProtKB-SubCell"/>
</dbReference>
<dbReference type="Proteomes" id="UP000807504">
    <property type="component" value="Unassembled WGS sequence"/>
</dbReference>
<reference evidence="6" key="1">
    <citation type="journal article" date="2020" name="bioRxiv">
        <title>Chromosome-level reference genome of the European wasp spider Argiope bruennichi: a resource for studies on range expansion and evolutionary adaptation.</title>
        <authorList>
            <person name="Sheffer M.M."/>
            <person name="Hoppe A."/>
            <person name="Krehenwinkel H."/>
            <person name="Uhl G."/>
            <person name="Kuss A.W."/>
            <person name="Jensen L."/>
            <person name="Jensen C."/>
            <person name="Gillespie R.G."/>
            <person name="Hoff K.J."/>
            <person name="Prost S."/>
        </authorList>
    </citation>
    <scope>NUCLEOTIDE SEQUENCE</scope>
</reference>
<keyword evidence="4" id="KW-0813">Transport</keyword>
<feature type="signal peptide" evidence="5">
    <location>
        <begin position="1"/>
        <end position="19"/>
    </location>
</feature>
<evidence type="ECO:0000313" key="7">
    <source>
        <dbReference type="Proteomes" id="UP000807504"/>
    </source>
</evidence>
<evidence type="ECO:0000256" key="1">
    <source>
        <dbReference type="ARBA" id="ARBA00022692"/>
    </source>
</evidence>
<proteinExistence type="inferred from homology"/>
<dbReference type="OrthoDB" id="161814at2759"/>
<keyword evidence="4" id="KW-0186">Copper</keyword>
<feature type="chain" id="PRO_5035863748" description="Copper transport protein" evidence="5">
    <location>
        <begin position="20"/>
        <end position="214"/>
    </location>
</feature>
<dbReference type="OMA" id="AKTVACH"/>